<dbReference type="Proteomes" id="UP000824540">
    <property type="component" value="Unassembled WGS sequence"/>
</dbReference>
<feature type="region of interest" description="Disordered" evidence="1">
    <location>
        <begin position="33"/>
        <end position="61"/>
    </location>
</feature>
<reference evidence="2" key="1">
    <citation type="thesis" date="2021" institute="BYU ScholarsArchive" country="Provo, UT, USA">
        <title>Applications of and Algorithms for Genome Assembly and Genomic Analyses with an Emphasis on Marine Teleosts.</title>
        <authorList>
            <person name="Pickett B.D."/>
        </authorList>
    </citation>
    <scope>NUCLEOTIDE SEQUENCE</scope>
    <source>
        <strain evidence="2">HI-2016</strain>
    </source>
</reference>
<feature type="region of interest" description="Disordered" evidence="1">
    <location>
        <begin position="139"/>
        <end position="176"/>
    </location>
</feature>
<sequence>MDEVDRTELLHLGVSGDGHAAQTRGHHLRGTSVYYEKHKQPTNTHKASMSWTSSENDASKPSLQKLWPEDVFMVDCYEQTKRKLSCNGRADHCEMEEKPPHCQDHADKAKLVNVQHLEAERSTSQQGRGLHMASRETFPLFPSDTTPPRSGCANKRSFRPRLIPSKGEREAGANHL</sequence>
<proteinExistence type="predicted"/>
<organism evidence="2 3">
    <name type="scientific">Albula glossodonta</name>
    <name type="common">roundjaw bonefish</name>
    <dbReference type="NCBI Taxonomy" id="121402"/>
    <lineage>
        <taxon>Eukaryota</taxon>
        <taxon>Metazoa</taxon>
        <taxon>Chordata</taxon>
        <taxon>Craniata</taxon>
        <taxon>Vertebrata</taxon>
        <taxon>Euteleostomi</taxon>
        <taxon>Actinopterygii</taxon>
        <taxon>Neopterygii</taxon>
        <taxon>Teleostei</taxon>
        <taxon>Albuliformes</taxon>
        <taxon>Albulidae</taxon>
        <taxon>Albula</taxon>
    </lineage>
</organism>
<protein>
    <submittedName>
        <fullName evidence="2">Uncharacterized protein</fullName>
    </submittedName>
</protein>
<dbReference type="EMBL" id="JAFBMS010002174">
    <property type="protein sequence ID" value="KAG9328492.1"/>
    <property type="molecule type" value="Genomic_DNA"/>
</dbReference>
<accession>A0A8T2MSY2</accession>
<evidence type="ECO:0000256" key="1">
    <source>
        <dbReference type="SAM" id="MobiDB-lite"/>
    </source>
</evidence>
<keyword evidence="3" id="KW-1185">Reference proteome</keyword>
<name>A0A8T2MSY2_9TELE</name>
<dbReference type="AlphaFoldDB" id="A0A8T2MSY2"/>
<feature type="non-terminal residue" evidence="2">
    <location>
        <position position="176"/>
    </location>
</feature>
<feature type="compositionally biased region" description="Polar residues" evidence="1">
    <location>
        <begin position="41"/>
        <end position="61"/>
    </location>
</feature>
<comment type="caution">
    <text evidence="2">The sequence shown here is derived from an EMBL/GenBank/DDBJ whole genome shotgun (WGS) entry which is preliminary data.</text>
</comment>
<evidence type="ECO:0000313" key="2">
    <source>
        <dbReference type="EMBL" id="KAG9328492.1"/>
    </source>
</evidence>
<evidence type="ECO:0000313" key="3">
    <source>
        <dbReference type="Proteomes" id="UP000824540"/>
    </source>
</evidence>
<feature type="compositionally biased region" description="Basic and acidic residues" evidence="1">
    <location>
        <begin position="166"/>
        <end position="176"/>
    </location>
</feature>
<gene>
    <name evidence="2" type="ORF">JZ751_013545</name>
</gene>